<dbReference type="InterPro" id="IPR051812">
    <property type="entry name" value="SPI_LacAB/RpiB"/>
</dbReference>
<comment type="caution">
    <text evidence="3">The sequence shown here is derived from an EMBL/GenBank/DDBJ whole genome shotgun (WGS) entry which is preliminary data.</text>
</comment>
<dbReference type="EMBL" id="JBIRWE010000012">
    <property type="protein sequence ID" value="MFI1966962.1"/>
    <property type="molecule type" value="Genomic_DNA"/>
</dbReference>
<organism evidence="3 4">
    <name type="scientific">Streptomyces pathocidini</name>
    <dbReference type="NCBI Taxonomy" id="1650571"/>
    <lineage>
        <taxon>Bacteria</taxon>
        <taxon>Bacillati</taxon>
        <taxon>Actinomycetota</taxon>
        <taxon>Actinomycetes</taxon>
        <taxon>Kitasatosporales</taxon>
        <taxon>Streptomycetaceae</taxon>
        <taxon>Streptomyces</taxon>
    </lineage>
</organism>
<dbReference type="Pfam" id="PF02502">
    <property type="entry name" value="LacAB_rpiB"/>
    <property type="match status" value="1"/>
</dbReference>
<protein>
    <submittedName>
        <fullName evidence="3">RpiB/LacA/LacB family sugar-phosphate isomerase</fullName>
    </submittedName>
</protein>
<dbReference type="GO" id="GO:0016853">
    <property type="term" value="F:isomerase activity"/>
    <property type="evidence" value="ECO:0007669"/>
    <property type="project" value="UniProtKB-KW"/>
</dbReference>
<dbReference type="NCBIfam" id="TIGR00689">
    <property type="entry name" value="rpiB_lacA_lacB"/>
    <property type="match status" value="1"/>
</dbReference>
<evidence type="ECO:0000313" key="4">
    <source>
        <dbReference type="Proteomes" id="UP001611548"/>
    </source>
</evidence>
<keyword evidence="4" id="KW-1185">Reference proteome</keyword>
<dbReference type="PIRSF" id="PIRSF005384">
    <property type="entry name" value="RpiB_LacA_B"/>
    <property type="match status" value="1"/>
</dbReference>
<evidence type="ECO:0000256" key="2">
    <source>
        <dbReference type="ARBA" id="ARBA00023235"/>
    </source>
</evidence>
<dbReference type="SUPFAM" id="SSF89623">
    <property type="entry name" value="Ribose/Galactose isomerase RpiB/AlsB"/>
    <property type="match status" value="1"/>
</dbReference>
<reference evidence="3 4" key="1">
    <citation type="submission" date="2024-10" db="EMBL/GenBank/DDBJ databases">
        <title>The Natural Products Discovery Center: Release of the First 8490 Sequenced Strains for Exploring Actinobacteria Biosynthetic Diversity.</title>
        <authorList>
            <person name="Kalkreuter E."/>
            <person name="Kautsar S.A."/>
            <person name="Yang D."/>
            <person name="Bader C.D."/>
            <person name="Teijaro C.N."/>
            <person name="Fluegel L."/>
            <person name="Davis C.M."/>
            <person name="Simpson J.R."/>
            <person name="Lauterbach L."/>
            <person name="Steele A.D."/>
            <person name="Gui C."/>
            <person name="Meng S."/>
            <person name="Li G."/>
            <person name="Viehrig K."/>
            <person name="Ye F."/>
            <person name="Su P."/>
            <person name="Kiefer A.F."/>
            <person name="Nichols A."/>
            <person name="Cepeda A.J."/>
            <person name="Yan W."/>
            <person name="Fan B."/>
            <person name="Jiang Y."/>
            <person name="Adhikari A."/>
            <person name="Zheng C.-J."/>
            <person name="Schuster L."/>
            <person name="Cowan T.M."/>
            <person name="Smanski M.J."/>
            <person name="Chevrette M.G."/>
            <person name="De Carvalho L.P.S."/>
            <person name="Shen B."/>
        </authorList>
    </citation>
    <scope>NUCLEOTIDE SEQUENCE [LARGE SCALE GENOMIC DNA]</scope>
    <source>
        <strain evidence="3 4">NPDC020327</strain>
    </source>
</reference>
<dbReference type="PANTHER" id="PTHR43732:SF1">
    <property type="entry name" value="RIBOSE 5-PHOSPHATE ISOMERASE"/>
    <property type="match status" value="1"/>
</dbReference>
<accession>A0ABW7UZ98</accession>
<comment type="similarity">
    <text evidence="1">Belongs to the LacAB/RpiB family.</text>
</comment>
<dbReference type="PANTHER" id="PTHR43732">
    <property type="entry name" value="RIBOSE 5-PHOSPHATE ISOMERASE-RELATED"/>
    <property type="match status" value="1"/>
</dbReference>
<sequence length="162" mass="17406">MDSKKEKLRIVVGSDFRGLEYKEAIKAFLEKDPRVASVQDVGVARGADIGYPHIAVDAAEIVADGEADRALLICGTGLGMAISAGLVPGIRAVTVNDAYQVEGSVLLNNAQVMTLGQMCVSLHHAQTLVDQWLDLHYDPTSEWAPLMDAMVEYETEYAGKAG</sequence>
<keyword evidence="2 3" id="KW-0413">Isomerase</keyword>
<gene>
    <name evidence="3" type="ORF">ACH429_23090</name>
</gene>
<dbReference type="Proteomes" id="UP001611548">
    <property type="component" value="Unassembled WGS sequence"/>
</dbReference>
<name>A0ABW7UZ98_9ACTN</name>
<proteinExistence type="inferred from homology"/>
<evidence type="ECO:0000313" key="3">
    <source>
        <dbReference type="EMBL" id="MFI1966962.1"/>
    </source>
</evidence>
<dbReference type="Gene3D" id="3.40.1400.10">
    <property type="entry name" value="Sugar-phosphate isomerase, RpiB/LacA/LacB"/>
    <property type="match status" value="1"/>
</dbReference>
<dbReference type="RefSeq" id="WP_240483588.1">
    <property type="nucleotide sequence ID" value="NZ_JBEZHZ010000016.1"/>
</dbReference>
<dbReference type="InterPro" id="IPR003500">
    <property type="entry name" value="RpiB_LacA_LacB"/>
</dbReference>
<evidence type="ECO:0000256" key="1">
    <source>
        <dbReference type="ARBA" id="ARBA00008754"/>
    </source>
</evidence>
<dbReference type="InterPro" id="IPR036569">
    <property type="entry name" value="RpiB_LacA_LacB_sf"/>
</dbReference>